<dbReference type="Proteomes" id="UP000199400">
    <property type="component" value="Unassembled WGS sequence"/>
</dbReference>
<dbReference type="AlphaFoldDB" id="A0A1I2IUV4"/>
<reference evidence="2" key="1">
    <citation type="submission" date="2016-10" db="EMBL/GenBank/DDBJ databases">
        <authorList>
            <person name="Varghese N."/>
            <person name="Submissions S."/>
        </authorList>
    </citation>
    <scope>NUCLEOTIDE SEQUENCE [LARGE SCALE GENOMIC DNA]</scope>
    <source>
        <strain evidence="2">ATCC 25963</strain>
    </source>
</reference>
<sequence>MVVLELSAAVIASPLVTSPVVVLAISVVPAVEVIGSISKVEPEVGKPPVLVVDEDEAAIEESPVVETEAVVEDPPVASSVLPLGL</sequence>
<name>A0A1I2IUV4_9BACT</name>
<proteinExistence type="predicted"/>
<protein>
    <submittedName>
        <fullName evidence="1">Uncharacterized protein</fullName>
    </submittedName>
</protein>
<organism evidence="1 2">
    <name type="scientific">Nannocystis exedens</name>
    <dbReference type="NCBI Taxonomy" id="54"/>
    <lineage>
        <taxon>Bacteria</taxon>
        <taxon>Pseudomonadati</taxon>
        <taxon>Myxococcota</taxon>
        <taxon>Polyangia</taxon>
        <taxon>Nannocystales</taxon>
        <taxon>Nannocystaceae</taxon>
        <taxon>Nannocystis</taxon>
    </lineage>
</organism>
<dbReference type="EMBL" id="FOMX01000079">
    <property type="protein sequence ID" value="SFF44807.1"/>
    <property type="molecule type" value="Genomic_DNA"/>
</dbReference>
<evidence type="ECO:0000313" key="2">
    <source>
        <dbReference type="Proteomes" id="UP000199400"/>
    </source>
</evidence>
<keyword evidence="2" id="KW-1185">Reference proteome</keyword>
<accession>A0A1I2IUV4</accession>
<gene>
    <name evidence="1" type="ORF">SAMN02745121_08921</name>
</gene>
<evidence type="ECO:0000313" key="1">
    <source>
        <dbReference type="EMBL" id="SFF44807.1"/>
    </source>
</evidence>